<dbReference type="InterPro" id="IPR005863">
    <property type="entry name" value="UDP-N-AcMur_synth"/>
</dbReference>
<dbReference type="GO" id="GO:0005524">
    <property type="term" value="F:ATP binding"/>
    <property type="evidence" value="ECO:0007669"/>
    <property type="project" value="UniProtKB-UniRule"/>
</dbReference>
<dbReference type="Gene3D" id="3.90.190.20">
    <property type="entry name" value="Mur ligase, C-terminal domain"/>
    <property type="match status" value="1"/>
</dbReference>
<dbReference type="InterPro" id="IPR004101">
    <property type="entry name" value="Mur_ligase_C"/>
</dbReference>
<dbReference type="InterPro" id="IPR035911">
    <property type="entry name" value="MurE/MurF_N"/>
</dbReference>
<feature type="domain" description="Mur ligase central" evidence="14">
    <location>
        <begin position="112"/>
        <end position="297"/>
    </location>
</feature>
<evidence type="ECO:0000313" key="15">
    <source>
        <dbReference type="EMBL" id="RIE04747.1"/>
    </source>
</evidence>
<protein>
    <recommendedName>
        <fullName evidence="10 11">UDP-N-acetylmuramoyl-tripeptide--D-alanyl-D-alanine ligase</fullName>
        <ecNumber evidence="10 11">6.3.2.10</ecNumber>
    </recommendedName>
    <alternativeName>
        <fullName evidence="10">D-alanyl-D-alanine-adding enzyme</fullName>
    </alternativeName>
</protein>
<dbReference type="OrthoDB" id="9801978at2"/>
<comment type="similarity">
    <text evidence="10">Belongs to the MurCDEF family. MurF subfamily.</text>
</comment>
<keyword evidence="9 10" id="KW-0961">Cell wall biogenesis/degradation</keyword>
<comment type="pathway">
    <text evidence="10 11">Cell wall biogenesis; peptidoglycan biosynthesis.</text>
</comment>
<dbReference type="GO" id="GO:0071555">
    <property type="term" value="P:cell wall organization"/>
    <property type="evidence" value="ECO:0007669"/>
    <property type="project" value="UniProtKB-KW"/>
</dbReference>
<dbReference type="PANTHER" id="PTHR43024">
    <property type="entry name" value="UDP-N-ACETYLMURAMOYL-TRIPEPTIDE--D-ALANYL-D-ALANINE LIGASE"/>
    <property type="match status" value="1"/>
</dbReference>
<dbReference type="Pfam" id="PF02875">
    <property type="entry name" value="Mur_ligase_C"/>
    <property type="match status" value="1"/>
</dbReference>
<evidence type="ECO:0000256" key="8">
    <source>
        <dbReference type="ARBA" id="ARBA00023306"/>
    </source>
</evidence>
<evidence type="ECO:0000259" key="14">
    <source>
        <dbReference type="Pfam" id="PF08245"/>
    </source>
</evidence>
<dbReference type="PANTHER" id="PTHR43024:SF1">
    <property type="entry name" value="UDP-N-ACETYLMURAMOYL-TRIPEPTIDE--D-ALANYL-D-ALANINE LIGASE"/>
    <property type="match status" value="1"/>
</dbReference>
<evidence type="ECO:0000256" key="4">
    <source>
        <dbReference type="ARBA" id="ARBA00022741"/>
    </source>
</evidence>
<evidence type="ECO:0000256" key="2">
    <source>
        <dbReference type="ARBA" id="ARBA00022598"/>
    </source>
</evidence>
<dbReference type="RefSeq" id="WP_119147946.1">
    <property type="nucleotide sequence ID" value="NZ_JBHSOV010000005.1"/>
</dbReference>
<dbReference type="InterPro" id="IPR000713">
    <property type="entry name" value="Mur_ligase_N"/>
</dbReference>
<dbReference type="HAMAP" id="MF_02019">
    <property type="entry name" value="MurF"/>
    <property type="match status" value="1"/>
</dbReference>
<evidence type="ECO:0000256" key="6">
    <source>
        <dbReference type="ARBA" id="ARBA00022960"/>
    </source>
</evidence>
<dbReference type="InterPro" id="IPR051046">
    <property type="entry name" value="MurCDEF_CellWall_CoF430Synth"/>
</dbReference>
<dbReference type="Pfam" id="PF01225">
    <property type="entry name" value="Mur_ligase"/>
    <property type="match status" value="1"/>
</dbReference>
<evidence type="ECO:0000313" key="16">
    <source>
        <dbReference type="Proteomes" id="UP000266340"/>
    </source>
</evidence>
<dbReference type="Gene3D" id="3.40.1190.10">
    <property type="entry name" value="Mur-like, catalytic domain"/>
    <property type="match status" value="1"/>
</dbReference>
<keyword evidence="8 10" id="KW-0131">Cell cycle</keyword>
<keyword evidence="3 10" id="KW-0132">Cell division</keyword>
<dbReference type="InterPro" id="IPR036615">
    <property type="entry name" value="Mur_ligase_C_dom_sf"/>
</dbReference>
<feature type="domain" description="Mur ligase C-terminal" evidence="13">
    <location>
        <begin position="321"/>
        <end position="446"/>
    </location>
</feature>
<evidence type="ECO:0000259" key="12">
    <source>
        <dbReference type="Pfam" id="PF01225"/>
    </source>
</evidence>
<dbReference type="InterPro" id="IPR036565">
    <property type="entry name" value="Mur-like_cat_sf"/>
</dbReference>
<dbReference type="GO" id="GO:0008360">
    <property type="term" value="P:regulation of cell shape"/>
    <property type="evidence" value="ECO:0007669"/>
    <property type="project" value="UniProtKB-KW"/>
</dbReference>
<proteinExistence type="inferred from homology"/>
<dbReference type="SUPFAM" id="SSF63418">
    <property type="entry name" value="MurE/MurF N-terminal domain"/>
    <property type="match status" value="1"/>
</dbReference>
<keyword evidence="6 10" id="KW-0133">Cell shape</keyword>
<gene>
    <name evidence="10" type="primary">murF</name>
    <name evidence="15" type="ORF">D3H35_04495</name>
</gene>
<feature type="binding site" evidence="10">
    <location>
        <begin position="114"/>
        <end position="120"/>
    </location>
    <ligand>
        <name>ATP</name>
        <dbReference type="ChEBI" id="CHEBI:30616"/>
    </ligand>
</feature>
<dbReference type="Gene3D" id="3.40.1390.10">
    <property type="entry name" value="MurE/MurF, N-terminal domain"/>
    <property type="match status" value="1"/>
</dbReference>
<keyword evidence="16" id="KW-1185">Reference proteome</keyword>
<organism evidence="15 16">
    <name type="scientific">Cohnella faecalis</name>
    <dbReference type="NCBI Taxonomy" id="2315694"/>
    <lineage>
        <taxon>Bacteria</taxon>
        <taxon>Bacillati</taxon>
        <taxon>Bacillota</taxon>
        <taxon>Bacilli</taxon>
        <taxon>Bacillales</taxon>
        <taxon>Paenibacillaceae</taxon>
        <taxon>Cohnella</taxon>
    </lineage>
</organism>
<evidence type="ECO:0000256" key="9">
    <source>
        <dbReference type="ARBA" id="ARBA00023316"/>
    </source>
</evidence>
<sequence length="477" mass="52187">MIQRTIKQLTDMLIVPCPFSELEASVAISGVSIDTRTLRPGNLYVPIVGDRFNGHAFVRQAIDNGASAVLWNRNEPHAPQDVPVIRVDDTLSALQLLASTYRSQLPCTVVAITGSNGKTSTKDMLAWMLGERFKTHKTPGNLNNHLGVPLTLLQLAEDTEVAVVEMGMSGFGEIALLSSLVMPDYAIVTNIGDAHLGDLGSKDNILRAKLEIMHGLKNNGTLIYNGDDPYLSAALAGKEWPFRTRTFGMEPSNDCQGLSMVREKRGSSFFVASDPSIRLFVPLHGQHQVLNALAAVETALLLGMELHQIRNGLANVRISGMRNEVIRTDGMTIINDTYKSNPASAVAALDTLYGLQDYRQKIAVLGDMLDLGQEETSLHAHVGSFADPAQLDYLFAYGPRSASTADCARKLMPPGRVFHYSDKQEMIRDLLRHIDPNSVVLVKASRELMLEEVVAALLQSKSLDSAKKGWDFHEANV</sequence>
<dbReference type="SUPFAM" id="SSF53623">
    <property type="entry name" value="MurD-like peptide ligases, catalytic domain"/>
    <property type="match status" value="1"/>
</dbReference>
<dbReference type="GO" id="GO:0009252">
    <property type="term" value="P:peptidoglycan biosynthetic process"/>
    <property type="evidence" value="ECO:0007669"/>
    <property type="project" value="UniProtKB-UniRule"/>
</dbReference>
<dbReference type="NCBIfam" id="TIGR01143">
    <property type="entry name" value="murF"/>
    <property type="match status" value="1"/>
</dbReference>
<comment type="function">
    <text evidence="10 11">Involved in cell wall formation. Catalyzes the final step in the synthesis of UDP-N-acetylmuramoyl-pentapeptide, the precursor of murein.</text>
</comment>
<dbReference type="EC" id="6.3.2.10" evidence="10 11"/>
<keyword evidence="7 10" id="KW-0573">Peptidoglycan synthesis</keyword>
<evidence type="ECO:0000259" key="13">
    <source>
        <dbReference type="Pfam" id="PF02875"/>
    </source>
</evidence>
<feature type="domain" description="Mur ligase N-terminal catalytic" evidence="12">
    <location>
        <begin position="28"/>
        <end position="101"/>
    </location>
</feature>
<dbReference type="GO" id="GO:0008766">
    <property type="term" value="F:UDP-N-acetylmuramoylalanyl-D-glutamyl-2,6-diaminopimelate-D-alanyl-D-alanine ligase activity"/>
    <property type="evidence" value="ECO:0007669"/>
    <property type="project" value="RHEA"/>
</dbReference>
<keyword evidence="2 10" id="KW-0436">Ligase</keyword>
<dbReference type="GO" id="GO:0005737">
    <property type="term" value="C:cytoplasm"/>
    <property type="evidence" value="ECO:0007669"/>
    <property type="project" value="UniProtKB-SubCell"/>
</dbReference>
<comment type="caution">
    <text evidence="15">The sequence shown here is derived from an EMBL/GenBank/DDBJ whole genome shotgun (WGS) entry which is preliminary data.</text>
</comment>
<comment type="subcellular location">
    <subcellularLocation>
        <location evidence="10 11">Cytoplasm</location>
    </subcellularLocation>
</comment>
<evidence type="ECO:0000256" key="7">
    <source>
        <dbReference type="ARBA" id="ARBA00022984"/>
    </source>
</evidence>
<dbReference type="Proteomes" id="UP000266340">
    <property type="component" value="Unassembled WGS sequence"/>
</dbReference>
<dbReference type="GO" id="GO:0051301">
    <property type="term" value="P:cell division"/>
    <property type="evidence" value="ECO:0007669"/>
    <property type="project" value="UniProtKB-KW"/>
</dbReference>
<name>A0A398CY76_9BACL</name>
<keyword evidence="1 10" id="KW-0963">Cytoplasm</keyword>
<comment type="catalytic activity">
    <reaction evidence="10 11">
        <text>D-alanyl-D-alanine + UDP-N-acetyl-alpha-D-muramoyl-L-alanyl-gamma-D-glutamyl-meso-2,6-diaminopimelate + ATP = UDP-N-acetyl-alpha-D-muramoyl-L-alanyl-gamma-D-glutamyl-meso-2,6-diaminopimeloyl-D-alanyl-D-alanine + ADP + phosphate + H(+)</text>
        <dbReference type="Rhea" id="RHEA:28374"/>
        <dbReference type="ChEBI" id="CHEBI:15378"/>
        <dbReference type="ChEBI" id="CHEBI:30616"/>
        <dbReference type="ChEBI" id="CHEBI:43474"/>
        <dbReference type="ChEBI" id="CHEBI:57822"/>
        <dbReference type="ChEBI" id="CHEBI:61386"/>
        <dbReference type="ChEBI" id="CHEBI:83905"/>
        <dbReference type="ChEBI" id="CHEBI:456216"/>
        <dbReference type="EC" id="6.3.2.10"/>
    </reaction>
</comment>
<dbReference type="Pfam" id="PF08245">
    <property type="entry name" value="Mur_ligase_M"/>
    <property type="match status" value="1"/>
</dbReference>
<dbReference type="SUPFAM" id="SSF53244">
    <property type="entry name" value="MurD-like peptide ligases, peptide-binding domain"/>
    <property type="match status" value="1"/>
</dbReference>
<dbReference type="AlphaFoldDB" id="A0A398CY76"/>
<evidence type="ECO:0000256" key="5">
    <source>
        <dbReference type="ARBA" id="ARBA00022840"/>
    </source>
</evidence>
<dbReference type="GO" id="GO:0047480">
    <property type="term" value="F:UDP-N-acetylmuramoyl-tripeptide-D-alanyl-D-alanine ligase activity"/>
    <property type="evidence" value="ECO:0007669"/>
    <property type="project" value="UniProtKB-UniRule"/>
</dbReference>
<evidence type="ECO:0000256" key="1">
    <source>
        <dbReference type="ARBA" id="ARBA00022490"/>
    </source>
</evidence>
<dbReference type="InterPro" id="IPR013221">
    <property type="entry name" value="Mur_ligase_cen"/>
</dbReference>
<reference evidence="15 16" key="1">
    <citation type="submission" date="2018-09" db="EMBL/GenBank/DDBJ databases">
        <title>Cohnella cavernae sp. nov., isolated from a karst cave.</title>
        <authorList>
            <person name="Zhu H."/>
        </authorList>
    </citation>
    <scope>NUCLEOTIDE SEQUENCE [LARGE SCALE GENOMIC DNA]</scope>
    <source>
        <strain evidence="15 16">K2E09-144</strain>
    </source>
</reference>
<evidence type="ECO:0000256" key="10">
    <source>
        <dbReference type="HAMAP-Rule" id="MF_02019"/>
    </source>
</evidence>
<evidence type="ECO:0000256" key="3">
    <source>
        <dbReference type="ARBA" id="ARBA00022618"/>
    </source>
</evidence>
<keyword evidence="5 10" id="KW-0067">ATP-binding</keyword>
<dbReference type="UniPathway" id="UPA00219"/>
<keyword evidence="4 10" id="KW-0547">Nucleotide-binding</keyword>
<dbReference type="EMBL" id="QXJM01000023">
    <property type="protein sequence ID" value="RIE04747.1"/>
    <property type="molecule type" value="Genomic_DNA"/>
</dbReference>
<accession>A0A398CY76</accession>
<evidence type="ECO:0000256" key="11">
    <source>
        <dbReference type="RuleBase" id="RU004136"/>
    </source>
</evidence>